<evidence type="ECO:0000313" key="2">
    <source>
        <dbReference type="EMBL" id="QPJ60805.1"/>
    </source>
</evidence>
<feature type="signal peptide" evidence="1">
    <location>
        <begin position="1"/>
        <end position="33"/>
    </location>
</feature>
<accession>A0A7T0BTS0</accession>
<feature type="chain" id="PRO_5032844284" evidence="1">
    <location>
        <begin position="34"/>
        <end position="164"/>
    </location>
</feature>
<name>A0A7T0BTS0_9BACT</name>
<keyword evidence="1" id="KW-0732">Signal</keyword>
<evidence type="ECO:0000313" key="3">
    <source>
        <dbReference type="Proteomes" id="UP000594688"/>
    </source>
</evidence>
<protein>
    <submittedName>
        <fullName evidence="2">Uncharacterized protein</fullName>
    </submittedName>
</protein>
<dbReference type="Proteomes" id="UP000594688">
    <property type="component" value="Chromosome"/>
</dbReference>
<dbReference type="EMBL" id="CP048685">
    <property type="protein sequence ID" value="QPJ60805.1"/>
    <property type="molecule type" value="Genomic_DNA"/>
</dbReference>
<organism evidence="2 3">
    <name type="scientific">Candidatus Nitronauta litoralis</name>
    <dbReference type="NCBI Taxonomy" id="2705533"/>
    <lineage>
        <taxon>Bacteria</taxon>
        <taxon>Pseudomonadati</taxon>
        <taxon>Nitrospinota/Tectimicrobiota group</taxon>
        <taxon>Nitrospinota</taxon>
        <taxon>Nitrospinia</taxon>
        <taxon>Nitrospinales</taxon>
        <taxon>Nitrospinaceae</taxon>
        <taxon>Candidatus Nitronauta</taxon>
    </lineage>
</organism>
<proteinExistence type="predicted"/>
<dbReference type="AlphaFoldDB" id="A0A7T0BTS0"/>
<sequence>MAFPGFDCSSLKNYCLIAIGFFALALLPPQAFAEEPPAPPPASTKPPAYSAILLNNLAEMVPVTEFDCHNRVYIYITWYRVPGTHRVTALWFNPQGKQEDAHDLDFEGGEEVACWLALEFLNVHTASSMMDVNPAATRFNGTWRVKLLLDGQPLETQGFNVKCG</sequence>
<evidence type="ECO:0000256" key="1">
    <source>
        <dbReference type="SAM" id="SignalP"/>
    </source>
</evidence>
<gene>
    <name evidence="2" type="ORF">G3M70_02440</name>
</gene>
<reference evidence="2 3" key="1">
    <citation type="submission" date="2020-02" db="EMBL/GenBank/DDBJ databases">
        <title>Genomic and physiological characterization of two novel Nitrospinaceae genera.</title>
        <authorList>
            <person name="Mueller A.J."/>
            <person name="Jung M.-Y."/>
            <person name="Strachan C.R."/>
            <person name="Herbold C.W."/>
            <person name="Kirkegaard R.H."/>
            <person name="Daims H."/>
        </authorList>
    </citation>
    <scope>NUCLEOTIDE SEQUENCE [LARGE SCALE GENOMIC DNA]</scope>
    <source>
        <strain evidence="2">EB</strain>
    </source>
</reference>
<dbReference type="KEGG" id="nli:G3M70_02440"/>